<name>A0A0G0X3L5_9BACT</name>
<feature type="transmembrane region" description="Helical" evidence="1">
    <location>
        <begin position="58"/>
        <end position="77"/>
    </location>
</feature>
<keyword evidence="1" id="KW-0472">Membrane</keyword>
<keyword evidence="1" id="KW-1133">Transmembrane helix</keyword>
<keyword evidence="1" id="KW-0812">Transmembrane</keyword>
<feature type="transmembrane region" description="Helical" evidence="1">
    <location>
        <begin position="83"/>
        <end position="100"/>
    </location>
</feature>
<feature type="transmembrane region" description="Helical" evidence="1">
    <location>
        <begin position="7"/>
        <end position="23"/>
    </location>
</feature>
<feature type="transmembrane region" description="Helical" evidence="1">
    <location>
        <begin position="236"/>
        <end position="253"/>
    </location>
</feature>
<evidence type="ECO:0000313" key="3">
    <source>
        <dbReference type="Proteomes" id="UP000034190"/>
    </source>
</evidence>
<comment type="caution">
    <text evidence="2">The sequence shown here is derived from an EMBL/GenBank/DDBJ whole genome shotgun (WGS) entry which is preliminary data.</text>
</comment>
<accession>A0A0G0X3L5</accession>
<proteinExistence type="predicted"/>
<protein>
    <submittedName>
        <fullName evidence="2">Uncharacterized protein</fullName>
    </submittedName>
</protein>
<feature type="transmembrane region" description="Helical" evidence="1">
    <location>
        <begin position="204"/>
        <end position="224"/>
    </location>
</feature>
<evidence type="ECO:0000313" key="2">
    <source>
        <dbReference type="EMBL" id="KKR91260.1"/>
    </source>
</evidence>
<sequence length="254" mass="29690">MKLNNRFLPILIPMFVFLLQETYFFYPRLIYVTATLAVLLIFFIVWQFSRASKIDSHWWNYLILPAIISVAVMAYSIFINGKFIIQLLFIFHLVFLYLYLRQVYYYLLNPLAYEAFSLENISSYINWLAFFFSAATLYGLASFLNLSISWLALIMISATCLLVYQIIWVNKIELRAGLPYILISCLILTELFWSISFLPFNYNIAGLSLAICYYVIIGLVKNHLFNKLDAVKVKTYLLLGLISLSLILFTARWV</sequence>
<feature type="transmembrane region" description="Helical" evidence="1">
    <location>
        <begin position="180"/>
        <end position="198"/>
    </location>
</feature>
<feature type="transmembrane region" description="Helical" evidence="1">
    <location>
        <begin position="29"/>
        <end position="46"/>
    </location>
</feature>
<organism evidence="2 3">
    <name type="scientific">Candidatus Falkowbacteria bacterium GW2011_GWA2_41_14</name>
    <dbReference type="NCBI Taxonomy" id="1618635"/>
    <lineage>
        <taxon>Bacteria</taxon>
        <taxon>Candidatus Falkowiibacteriota</taxon>
    </lineage>
</organism>
<dbReference type="EMBL" id="LCAP01000011">
    <property type="protein sequence ID" value="KKR91260.1"/>
    <property type="molecule type" value="Genomic_DNA"/>
</dbReference>
<feature type="transmembrane region" description="Helical" evidence="1">
    <location>
        <begin position="147"/>
        <end position="168"/>
    </location>
</feature>
<evidence type="ECO:0000256" key="1">
    <source>
        <dbReference type="SAM" id="Phobius"/>
    </source>
</evidence>
<gene>
    <name evidence="2" type="ORF">UU43_C0011G0004</name>
</gene>
<reference evidence="2 3" key="1">
    <citation type="journal article" date="2015" name="Nature">
        <title>rRNA introns, odd ribosomes, and small enigmatic genomes across a large radiation of phyla.</title>
        <authorList>
            <person name="Brown C.T."/>
            <person name="Hug L.A."/>
            <person name="Thomas B.C."/>
            <person name="Sharon I."/>
            <person name="Castelle C.J."/>
            <person name="Singh A."/>
            <person name="Wilkins M.J."/>
            <person name="Williams K.H."/>
            <person name="Banfield J.F."/>
        </authorList>
    </citation>
    <scope>NUCLEOTIDE SEQUENCE [LARGE SCALE GENOMIC DNA]</scope>
</reference>
<dbReference type="AlphaFoldDB" id="A0A0G0X3L5"/>
<dbReference type="Proteomes" id="UP000034190">
    <property type="component" value="Unassembled WGS sequence"/>
</dbReference>
<feature type="transmembrane region" description="Helical" evidence="1">
    <location>
        <begin position="121"/>
        <end position="141"/>
    </location>
</feature>